<comment type="caution">
    <text evidence="2">The sequence shown here is derived from an EMBL/GenBank/DDBJ whole genome shotgun (WGS) entry which is preliminary data.</text>
</comment>
<evidence type="ECO:0000313" key="3">
    <source>
        <dbReference type="Proteomes" id="UP000562682"/>
    </source>
</evidence>
<proteinExistence type="predicted"/>
<organism evidence="2 3">
    <name type="scientific">Fusarium denticulatum</name>
    <dbReference type="NCBI Taxonomy" id="48507"/>
    <lineage>
        <taxon>Eukaryota</taxon>
        <taxon>Fungi</taxon>
        <taxon>Dikarya</taxon>
        <taxon>Ascomycota</taxon>
        <taxon>Pezizomycotina</taxon>
        <taxon>Sordariomycetes</taxon>
        <taxon>Hypocreomycetidae</taxon>
        <taxon>Hypocreales</taxon>
        <taxon>Nectriaceae</taxon>
        <taxon>Fusarium</taxon>
        <taxon>Fusarium fujikuroi species complex</taxon>
    </lineage>
</organism>
<evidence type="ECO:0000256" key="1">
    <source>
        <dbReference type="SAM" id="MobiDB-lite"/>
    </source>
</evidence>
<dbReference type="EMBL" id="JAAOAK010000142">
    <property type="protein sequence ID" value="KAF5686705.1"/>
    <property type="molecule type" value="Genomic_DNA"/>
</dbReference>
<reference evidence="2 3" key="1">
    <citation type="submission" date="2020-05" db="EMBL/GenBank/DDBJ databases">
        <title>Identification and distribution of gene clusters putatively required for synthesis of sphingolipid metabolism inhibitors in phylogenetically diverse species of the filamentous fungus Fusarium.</title>
        <authorList>
            <person name="Kim H.-S."/>
            <person name="Busman M."/>
            <person name="Brown D.W."/>
            <person name="Divon H."/>
            <person name="Uhlig S."/>
            <person name="Proctor R.H."/>
        </authorList>
    </citation>
    <scope>NUCLEOTIDE SEQUENCE [LARGE SCALE GENOMIC DNA]</scope>
    <source>
        <strain evidence="2 3">NRRL 25311</strain>
    </source>
</reference>
<dbReference type="Proteomes" id="UP000562682">
    <property type="component" value="Unassembled WGS sequence"/>
</dbReference>
<accession>A0A8H5X8Q2</accession>
<dbReference type="AlphaFoldDB" id="A0A8H5X8Q2"/>
<gene>
    <name evidence="2" type="ORF">FDENT_5709</name>
</gene>
<name>A0A8H5X8Q2_9HYPO</name>
<protein>
    <submittedName>
        <fullName evidence="2">Uncharacterized protein</fullName>
    </submittedName>
</protein>
<sequence>MNPSNPPSATSGPQTHGADTEIWRVLATLAHGQLIVTIRPASPDDPPLHDWAEFRNRNDIRSGTTFNITRHNALREMHDFMRYLFPLGGEVVVTELEQIGGAKRAVT</sequence>
<feature type="region of interest" description="Disordered" evidence="1">
    <location>
        <begin position="1"/>
        <end position="20"/>
    </location>
</feature>
<keyword evidence="3" id="KW-1185">Reference proteome</keyword>
<evidence type="ECO:0000313" key="2">
    <source>
        <dbReference type="EMBL" id="KAF5686705.1"/>
    </source>
</evidence>